<evidence type="ECO:0000313" key="3">
    <source>
        <dbReference type="EMBL" id="MDN5200290.1"/>
    </source>
</evidence>
<dbReference type="EC" id="1.-.-.-" evidence="3"/>
<dbReference type="SUPFAM" id="SSF51735">
    <property type="entry name" value="NAD(P)-binding Rossmann-fold domains"/>
    <property type="match status" value="1"/>
</dbReference>
<evidence type="ECO:0000313" key="4">
    <source>
        <dbReference type="Proteomes" id="UP001172082"/>
    </source>
</evidence>
<comment type="caution">
    <text evidence="3">The sequence shown here is derived from an EMBL/GenBank/DDBJ whole genome shotgun (WGS) entry which is preliminary data.</text>
</comment>
<dbReference type="Proteomes" id="UP001172082">
    <property type="component" value="Unassembled WGS sequence"/>
</dbReference>
<dbReference type="Gene3D" id="3.40.50.720">
    <property type="entry name" value="NAD(P)-binding Rossmann-like Domain"/>
    <property type="match status" value="1"/>
</dbReference>
<keyword evidence="2 3" id="KW-0560">Oxidoreductase</keyword>
<dbReference type="GO" id="GO:0016491">
    <property type="term" value="F:oxidoreductase activity"/>
    <property type="evidence" value="ECO:0007669"/>
    <property type="project" value="UniProtKB-KW"/>
</dbReference>
<protein>
    <submittedName>
        <fullName evidence="3">SDR family oxidoreductase</fullName>
        <ecNumber evidence="3">1.-.-.-</ecNumber>
    </submittedName>
</protein>
<name>A0ABT8KHV8_9BACT</name>
<evidence type="ECO:0000256" key="1">
    <source>
        <dbReference type="ARBA" id="ARBA00006484"/>
    </source>
</evidence>
<evidence type="ECO:0000256" key="2">
    <source>
        <dbReference type="ARBA" id="ARBA00023002"/>
    </source>
</evidence>
<dbReference type="PRINTS" id="PR00081">
    <property type="entry name" value="GDHRDH"/>
</dbReference>
<dbReference type="RefSeq" id="WP_346750315.1">
    <property type="nucleotide sequence ID" value="NZ_JAUJEA010000001.1"/>
</dbReference>
<dbReference type="CDD" id="cd05233">
    <property type="entry name" value="SDR_c"/>
    <property type="match status" value="1"/>
</dbReference>
<dbReference type="Pfam" id="PF13561">
    <property type="entry name" value="adh_short_C2"/>
    <property type="match status" value="1"/>
</dbReference>
<accession>A0ABT8KHV8</accession>
<reference evidence="3" key="1">
    <citation type="submission" date="2023-06" db="EMBL/GenBank/DDBJ databases">
        <title>Genomic of Parafulvivirga corallium.</title>
        <authorList>
            <person name="Wang G."/>
        </authorList>
    </citation>
    <scope>NUCLEOTIDE SEQUENCE</scope>
    <source>
        <strain evidence="3">BMA10</strain>
    </source>
</reference>
<dbReference type="InterPro" id="IPR036291">
    <property type="entry name" value="NAD(P)-bd_dom_sf"/>
</dbReference>
<proteinExistence type="inferred from homology"/>
<dbReference type="PRINTS" id="PR00080">
    <property type="entry name" value="SDRFAMILY"/>
</dbReference>
<dbReference type="PANTHER" id="PTHR43669:SF3">
    <property type="entry name" value="ALCOHOL DEHYDROGENASE, PUTATIVE (AFU_ORTHOLOGUE AFUA_3G03445)-RELATED"/>
    <property type="match status" value="1"/>
</dbReference>
<gene>
    <name evidence="3" type="ORF">QQ008_02935</name>
</gene>
<dbReference type="PROSITE" id="PS00061">
    <property type="entry name" value="ADH_SHORT"/>
    <property type="match status" value="1"/>
</dbReference>
<dbReference type="EMBL" id="JAUJEA010000001">
    <property type="protein sequence ID" value="MDN5200290.1"/>
    <property type="molecule type" value="Genomic_DNA"/>
</dbReference>
<dbReference type="InterPro" id="IPR002347">
    <property type="entry name" value="SDR_fam"/>
</dbReference>
<organism evidence="3 4">
    <name type="scientific">Splendidivirga corallicola</name>
    <dbReference type="NCBI Taxonomy" id="3051826"/>
    <lineage>
        <taxon>Bacteria</taxon>
        <taxon>Pseudomonadati</taxon>
        <taxon>Bacteroidota</taxon>
        <taxon>Cytophagia</taxon>
        <taxon>Cytophagales</taxon>
        <taxon>Splendidivirgaceae</taxon>
        <taxon>Splendidivirga</taxon>
    </lineage>
</organism>
<dbReference type="InterPro" id="IPR020904">
    <property type="entry name" value="Sc_DH/Rdtase_CS"/>
</dbReference>
<sequence>MNLKNRIVLVTGGGGIGVGAGVCKALSKFGATVILNEIDMEKAEQAAKKYPGAIPVAADISQPEEIANMFEKVTAEVGVIDGLVNNAGVGLSKMAHEVSEEEFDRLYDIDIKGVWQVSKAFVNGLLAHKKPGSIVNISSVNAHSTMSRYAIYASAKAAVEGLTRGMAVELGPYNIRVNAVGPGYVHAEQNYDLIKTWTDDPEQWVKDFIIDQQALNFDILPEDCGNTVAFLISELSRAVTGQTLYVDNGSTSLLFNRFSTEKFNL</sequence>
<dbReference type="PANTHER" id="PTHR43669">
    <property type="entry name" value="5-KETO-D-GLUCONATE 5-REDUCTASE"/>
    <property type="match status" value="1"/>
</dbReference>
<keyword evidence="4" id="KW-1185">Reference proteome</keyword>
<comment type="similarity">
    <text evidence="1">Belongs to the short-chain dehydrogenases/reductases (SDR) family.</text>
</comment>